<organism evidence="9 10">
    <name type="scientific">Metarhizium anisopliae BRIP 53293</name>
    <dbReference type="NCBI Taxonomy" id="1291518"/>
    <lineage>
        <taxon>Eukaryota</taxon>
        <taxon>Fungi</taxon>
        <taxon>Dikarya</taxon>
        <taxon>Ascomycota</taxon>
        <taxon>Pezizomycotina</taxon>
        <taxon>Sordariomycetes</taxon>
        <taxon>Hypocreomycetidae</taxon>
        <taxon>Hypocreales</taxon>
        <taxon>Clavicipitaceae</taxon>
        <taxon>Metarhizium</taxon>
    </lineage>
</organism>
<dbReference type="Gene3D" id="1.20.1720.10">
    <property type="entry name" value="Multidrug resistance protein D"/>
    <property type="match status" value="1"/>
</dbReference>
<evidence type="ECO:0000256" key="7">
    <source>
        <dbReference type="SAM" id="Phobius"/>
    </source>
</evidence>
<feature type="transmembrane region" description="Helical" evidence="7">
    <location>
        <begin position="463"/>
        <end position="488"/>
    </location>
</feature>
<comment type="similarity">
    <text evidence="2">Belongs to the major facilitator superfamily. TCR/Tet family.</text>
</comment>
<feature type="transmembrane region" description="Helical" evidence="7">
    <location>
        <begin position="143"/>
        <end position="162"/>
    </location>
</feature>
<accession>A0A0D9NT29</accession>
<dbReference type="CDD" id="cd17502">
    <property type="entry name" value="MFS_Azr1_MDR_like"/>
    <property type="match status" value="1"/>
</dbReference>
<dbReference type="InterPro" id="IPR036259">
    <property type="entry name" value="MFS_trans_sf"/>
</dbReference>
<feature type="transmembrane region" description="Helical" evidence="7">
    <location>
        <begin position="546"/>
        <end position="563"/>
    </location>
</feature>
<feature type="transmembrane region" description="Helical" evidence="7">
    <location>
        <begin position="168"/>
        <end position="189"/>
    </location>
</feature>
<feature type="transmembrane region" description="Helical" evidence="7">
    <location>
        <begin position="77"/>
        <end position="100"/>
    </location>
</feature>
<dbReference type="AlphaFoldDB" id="A0A0D9NT29"/>
<evidence type="ECO:0000313" key="9">
    <source>
        <dbReference type="EMBL" id="KJK76996.1"/>
    </source>
</evidence>
<feature type="transmembrane region" description="Helical" evidence="7">
    <location>
        <begin position="337"/>
        <end position="356"/>
    </location>
</feature>
<evidence type="ECO:0000313" key="10">
    <source>
        <dbReference type="Proteomes" id="UP000054544"/>
    </source>
</evidence>
<dbReference type="GO" id="GO:0022857">
    <property type="term" value="F:transmembrane transporter activity"/>
    <property type="evidence" value="ECO:0007669"/>
    <property type="project" value="InterPro"/>
</dbReference>
<feature type="compositionally biased region" description="Low complexity" evidence="6">
    <location>
        <begin position="46"/>
        <end position="55"/>
    </location>
</feature>
<evidence type="ECO:0000256" key="2">
    <source>
        <dbReference type="ARBA" id="ARBA00007520"/>
    </source>
</evidence>
<dbReference type="Proteomes" id="UP000054544">
    <property type="component" value="Unassembled WGS sequence"/>
</dbReference>
<reference evidence="10" key="1">
    <citation type="journal article" date="2014" name="BMC Genomics">
        <title>The genome sequence of the biocontrol fungus Metarhizium anisopliae and comparative genomics of Metarhizium species.</title>
        <authorList>
            <person name="Pattemore J.A."/>
            <person name="Hane J.K."/>
            <person name="Williams A.H."/>
            <person name="Wilson B.A."/>
            <person name="Stodart B.J."/>
            <person name="Ash G.J."/>
        </authorList>
    </citation>
    <scope>NUCLEOTIDE SEQUENCE [LARGE SCALE GENOMIC DNA]</scope>
    <source>
        <strain evidence="10">BRIP 53293</strain>
    </source>
</reference>
<name>A0A0D9NT29_METAN</name>
<feature type="transmembrane region" description="Helical" evidence="7">
    <location>
        <begin position="112"/>
        <end position="131"/>
    </location>
</feature>
<dbReference type="GO" id="GO:0005886">
    <property type="term" value="C:plasma membrane"/>
    <property type="evidence" value="ECO:0007669"/>
    <property type="project" value="TreeGrafter"/>
</dbReference>
<feature type="transmembrane region" description="Helical" evidence="7">
    <location>
        <begin position="267"/>
        <end position="286"/>
    </location>
</feature>
<dbReference type="PANTHER" id="PTHR23501">
    <property type="entry name" value="MAJOR FACILITATOR SUPERFAMILY"/>
    <property type="match status" value="1"/>
</dbReference>
<dbReference type="EMBL" id="KE384742">
    <property type="protein sequence ID" value="KJK76996.1"/>
    <property type="molecule type" value="Genomic_DNA"/>
</dbReference>
<proteinExistence type="inferred from homology"/>
<evidence type="ECO:0000256" key="3">
    <source>
        <dbReference type="ARBA" id="ARBA00022692"/>
    </source>
</evidence>
<evidence type="ECO:0000256" key="1">
    <source>
        <dbReference type="ARBA" id="ARBA00004141"/>
    </source>
</evidence>
<feature type="domain" description="Major facilitator superfamily (MFS) profile" evidence="8">
    <location>
        <begin position="78"/>
        <end position="568"/>
    </location>
</feature>
<keyword evidence="3 7" id="KW-0812">Transmembrane</keyword>
<dbReference type="Pfam" id="PF07690">
    <property type="entry name" value="MFS_1"/>
    <property type="match status" value="2"/>
</dbReference>
<dbReference type="InterPro" id="IPR011701">
    <property type="entry name" value="MFS"/>
</dbReference>
<evidence type="ECO:0000256" key="6">
    <source>
        <dbReference type="SAM" id="MobiDB-lite"/>
    </source>
</evidence>
<feature type="transmembrane region" description="Helical" evidence="7">
    <location>
        <begin position="201"/>
        <end position="223"/>
    </location>
</feature>
<evidence type="ECO:0000256" key="4">
    <source>
        <dbReference type="ARBA" id="ARBA00022989"/>
    </source>
</evidence>
<dbReference type="SUPFAM" id="SSF103473">
    <property type="entry name" value="MFS general substrate transporter"/>
    <property type="match status" value="2"/>
</dbReference>
<keyword evidence="10" id="KW-1185">Reference proteome</keyword>
<dbReference type="Gene3D" id="1.20.1250.20">
    <property type="entry name" value="MFS general substrate transporter like domains"/>
    <property type="match status" value="1"/>
</dbReference>
<dbReference type="PRINTS" id="PR01036">
    <property type="entry name" value="TCRTETB"/>
</dbReference>
<evidence type="ECO:0000256" key="5">
    <source>
        <dbReference type="ARBA" id="ARBA00023136"/>
    </source>
</evidence>
<feature type="region of interest" description="Disordered" evidence="6">
    <location>
        <begin position="39"/>
        <end position="66"/>
    </location>
</feature>
<keyword evidence="5 7" id="KW-0472">Membrane</keyword>
<evidence type="ECO:0000259" key="8">
    <source>
        <dbReference type="PROSITE" id="PS50850"/>
    </source>
</evidence>
<feature type="transmembrane region" description="Helical" evidence="7">
    <location>
        <begin position="235"/>
        <end position="255"/>
    </location>
</feature>
<dbReference type="OrthoDB" id="4957408at2759"/>
<dbReference type="PROSITE" id="PS50850">
    <property type="entry name" value="MFS"/>
    <property type="match status" value="1"/>
</dbReference>
<comment type="subcellular location">
    <subcellularLocation>
        <location evidence="1">Membrane</location>
        <topology evidence="1">Multi-pass membrane protein</topology>
    </subcellularLocation>
</comment>
<dbReference type="PANTHER" id="PTHR23501:SF102">
    <property type="entry name" value="DRUG TRANSPORTER, PUTATIVE (AFU_ORTHOLOGUE AFUA_3G08530)-RELATED"/>
    <property type="match status" value="1"/>
</dbReference>
<feature type="transmembrane region" description="Helical" evidence="7">
    <location>
        <begin position="292"/>
        <end position="316"/>
    </location>
</feature>
<protein>
    <recommendedName>
        <fullName evidence="8">Major facilitator superfamily (MFS) profile domain-containing protein</fullName>
    </recommendedName>
</protein>
<feature type="transmembrane region" description="Helical" evidence="7">
    <location>
        <begin position="376"/>
        <end position="395"/>
    </location>
</feature>
<keyword evidence="4 7" id="KW-1133">Transmembrane helix</keyword>
<feature type="transmembrane region" description="Helical" evidence="7">
    <location>
        <begin position="428"/>
        <end position="451"/>
    </location>
</feature>
<sequence length="584" mass="61921">MTTKPAPTADMANAALHQTGVVMDASNHATAATDDAVLQHDRHGESCPTSSSSLPSSPPEPASDAVAKKPSAAGAALLMLPLCLSVLLTALDITIVTPAIPTIVGAFRSVTGYIWIGSAFILASTATTPLWGTIADIWGRKPIMLIAIVIFLCGSLLCALSPTMDALIAGRVVQGIGAAGMGTMVNVIICDTFSVRDRGLYLGITSLVWALGSAVGPILGGLLTTKADWRWCFWINLPIGGVVFGILIVFLNVSNPGTPLMAGLKKIDWIGGALIIGSVLMVLLALDLGDVVYPWSSATIICLLVFGVVVLALFLVNEYKFAKEPVIPLHIFSNKSSSAAFGVYSCNFYVFIGLAYYLPLYSQSVLGASPLDSGIYLLPLIVASSLSAAFAGIFIQKTGKYLRIMYAGQILNLLGMGLFIYLPFEKDLAKLFIFQILVGLGVGMNIEPPLLAVQAVNAERDTAAVVATMSFVRSIANAISIVVGGVIFQNEMTAANPRLVQELGASVAQDFNGDQASAKVDAIWALPKEQQLVVRETFFDSLRDVWIMYVAFAGLSLVLNFFVGSHHLSTDNQEAVLGADREKK</sequence>
<gene>
    <name evidence="9" type="ORF">H634G_08038</name>
</gene>
<dbReference type="InterPro" id="IPR020846">
    <property type="entry name" value="MFS_dom"/>
</dbReference>
<feature type="transmembrane region" description="Helical" evidence="7">
    <location>
        <begin position="404"/>
        <end position="422"/>
    </location>
</feature>